<evidence type="ECO:0000313" key="31">
    <source>
        <dbReference type="Proteomes" id="UP000254100"/>
    </source>
</evidence>
<evidence type="ECO:0000256" key="3">
    <source>
        <dbReference type="ARBA" id="ARBA00004496"/>
    </source>
</evidence>
<dbReference type="GO" id="GO:0046872">
    <property type="term" value="F:metal ion binding"/>
    <property type="evidence" value="ECO:0007669"/>
    <property type="project" value="UniProtKB-KW"/>
</dbReference>
<evidence type="ECO:0000256" key="14">
    <source>
        <dbReference type="ARBA" id="ARBA00022984"/>
    </source>
</evidence>
<dbReference type="EMBL" id="UHDT01000001">
    <property type="protein sequence ID" value="SUM58025.1"/>
    <property type="molecule type" value="Genomic_DNA"/>
</dbReference>
<keyword evidence="30" id="KW-1185">Reference proteome</keyword>
<dbReference type="SUPFAM" id="SSF52440">
    <property type="entry name" value="PreATP-grasp domain"/>
    <property type="match status" value="1"/>
</dbReference>
<dbReference type="GO" id="GO:0005524">
    <property type="term" value="F:ATP binding"/>
    <property type="evidence" value="ECO:0007669"/>
    <property type="project" value="UniProtKB-UniRule"/>
</dbReference>
<dbReference type="InterPro" id="IPR000291">
    <property type="entry name" value="D-Ala_lig_Van_CS"/>
</dbReference>
<evidence type="ECO:0000256" key="12">
    <source>
        <dbReference type="ARBA" id="ARBA00022842"/>
    </source>
</evidence>
<dbReference type="NCBIfam" id="NF002528">
    <property type="entry name" value="PRK01966.1-4"/>
    <property type="match status" value="1"/>
</dbReference>
<keyword evidence="8 22" id="KW-0436">Ligase</keyword>
<evidence type="ECO:0000313" key="30">
    <source>
        <dbReference type="Proteomes" id="UP000032366"/>
    </source>
</evidence>
<keyword evidence="7 22" id="KW-0963">Cytoplasm</keyword>
<sequence>MSKEALCIIYGGKSAEHDVSILTAQNVLNAIDKSQYQIDIIYITNDGQWKKQENITDEVTDIDALRLEEVEEGQISEMLTTSSQGGRYDAVFPLLHGPNGEDGTIQGLFEVLDIPYVGNGVLAAASSMDKLVMKQLFAHRGLPQLPYVSFLRSEYEKYQHNILKLVQDKLEFPVFVKPANLGSSVGISKCEDEEALIRGIEEAFQFDRKLVIEQGVNAREVEVAVLGNDYPETTWPGEVIKDVSFYDYKAKYKDGKVQLSIPAELDQEVQMTLRDMAIEAFKATDCSGLLRADFFVTEDQQIYINETNAMPGFTAYSMYPKLWENMGIPYSELITKLIELAKERHADKHLNKYRIDE</sequence>
<evidence type="ECO:0000256" key="13">
    <source>
        <dbReference type="ARBA" id="ARBA00022960"/>
    </source>
</evidence>
<evidence type="ECO:0000256" key="21">
    <source>
        <dbReference type="ARBA" id="ARBA00077154"/>
    </source>
</evidence>
<comment type="catalytic activity">
    <reaction evidence="17 22">
        <text>2 D-alanine + ATP = D-alanyl-D-alanine + ADP + phosphate + H(+)</text>
        <dbReference type="Rhea" id="RHEA:11224"/>
        <dbReference type="ChEBI" id="CHEBI:15378"/>
        <dbReference type="ChEBI" id="CHEBI:30616"/>
        <dbReference type="ChEBI" id="CHEBI:43474"/>
        <dbReference type="ChEBI" id="CHEBI:57416"/>
        <dbReference type="ChEBI" id="CHEBI:57822"/>
        <dbReference type="ChEBI" id="CHEBI:456216"/>
        <dbReference type="EC" id="6.3.2.4"/>
    </reaction>
</comment>
<keyword evidence="12 25" id="KW-0460">Magnesium</keyword>
<dbReference type="UniPathway" id="UPA00219"/>
<dbReference type="NCBIfam" id="NF002526">
    <property type="entry name" value="PRK01966.1-2"/>
    <property type="match status" value="1"/>
</dbReference>
<evidence type="ECO:0000256" key="6">
    <source>
        <dbReference type="ARBA" id="ARBA00012216"/>
    </source>
</evidence>
<reference evidence="28 30" key="1">
    <citation type="submission" date="2015-01" db="EMBL/GenBank/DDBJ databases">
        <authorList>
            <person name="Guo J."/>
        </authorList>
    </citation>
    <scope>NUCLEOTIDE SEQUENCE [LARGE SCALE GENOMIC DNA]</scope>
    <source>
        <strain evidence="28 30">DSM 22147</strain>
    </source>
</reference>
<dbReference type="GO" id="GO:0008360">
    <property type="term" value="P:regulation of cell shape"/>
    <property type="evidence" value="ECO:0007669"/>
    <property type="project" value="UniProtKB-KW"/>
</dbReference>
<dbReference type="Proteomes" id="UP000032366">
    <property type="component" value="Unassembled WGS sequence"/>
</dbReference>
<keyword evidence="16 22" id="KW-0961">Cell wall biogenesis/degradation</keyword>
<dbReference type="Proteomes" id="UP000254100">
    <property type="component" value="Unassembled WGS sequence"/>
</dbReference>
<feature type="domain" description="ATP-grasp" evidence="27">
    <location>
        <begin position="134"/>
        <end position="339"/>
    </location>
</feature>
<comment type="cofactor">
    <cofactor evidence="25">
        <name>Mg(2+)</name>
        <dbReference type="ChEBI" id="CHEBI:18420"/>
    </cofactor>
    <cofactor evidence="25">
        <name>Mn(2+)</name>
        <dbReference type="ChEBI" id="CHEBI:29035"/>
    </cofactor>
    <text evidence="25">Binds 2 magnesium or manganese ions per subunit.</text>
</comment>
<evidence type="ECO:0000313" key="28">
    <source>
        <dbReference type="EMBL" id="KIX91376.1"/>
    </source>
</evidence>
<evidence type="ECO:0000256" key="24">
    <source>
        <dbReference type="PIRSR" id="PIRSR039102-2"/>
    </source>
</evidence>
<evidence type="ECO:0000256" key="8">
    <source>
        <dbReference type="ARBA" id="ARBA00022598"/>
    </source>
</evidence>
<dbReference type="PANTHER" id="PTHR23132:SF25">
    <property type="entry name" value="D-ALANINE--D-ALANINE LIGASE A"/>
    <property type="match status" value="1"/>
</dbReference>
<feature type="active site" evidence="23">
    <location>
        <position position="317"/>
    </location>
</feature>
<comment type="subcellular location">
    <subcellularLocation>
        <location evidence="3 22">Cytoplasm</location>
    </subcellularLocation>
</comment>
<dbReference type="PIRSF" id="PIRSF039102">
    <property type="entry name" value="Ddl/VanB"/>
    <property type="match status" value="1"/>
</dbReference>
<dbReference type="Gene3D" id="3.40.50.20">
    <property type="match status" value="1"/>
</dbReference>
<dbReference type="InterPro" id="IPR011127">
    <property type="entry name" value="Dala_Dala_lig_N"/>
</dbReference>
<accession>A0A0D6XT37</accession>
<reference evidence="29 31" key="2">
    <citation type="submission" date="2018-06" db="EMBL/GenBank/DDBJ databases">
        <authorList>
            <consortium name="Pathogen Informatics"/>
            <person name="Doyle S."/>
        </authorList>
    </citation>
    <scope>NUCLEOTIDE SEQUENCE [LARGE SCALE GENOMIC DNA]</scope>
    <source>
        <strain evidence="29 31">NCTC13832</strain>
    </source>
</reference>
<evidence type="ECO:0000256" key="4">
    <source>
        <dbReference type="ARBA" id="ARBA00004752"/>
    </source>
</evidence>
<feature type="binding site" evidence="24">
    <location>
        <position position="130"/>
    </location>
    <ligand>
        <name>ATP</name>
        <dbReference type="ChEBI" id="CHEBI:30616"/>
    </ligand>
</feature>
<dbReference type="FunFam" id="3.30.470.20:FF:000008">
    <property type="entry name" value="D-alanine--D-alanine ligase"/>
    <property type="match status" value="1"/>
</dbReference>
<dbReference type="InterPro" id="IPR011761">
    <property type="entry name" value="ATP-grasp"/>
</dbReference>
<comment type="similarity">
    <text evidence="5 22">Belongs to the D-alanine--D-alanine ligase family.</text>
</comment>
<feature type="active site" evidence="23">
    <location>
        <position position="183"/>
    </location>
</feature>
<feature type="binding site" evidence="25">
    <location>
        <position position="306"/>
    </location>
    <ligand>
        <name>Mg(2+)</name>
        <dbReference type="ChEBI" id="CHEBI:18420"/>
        <label>2</label>
    </ligand>
</feature>
<dbReference type="InterPro" id="IPR013815">
    <property type="entry name" value="ATP_grasp_subdomain_1"/>
</dbReference>
<dbReference type="AlphaFoldDB" id="A0A0D6XT37"/>
<proteinExistence type="inferred from homology"/>
<evidence type="ECO:0000256" key="19">
    <source>
        <dbReference type="ARBA" id="ARBA00068427"/>
    </source>
</evidence>
<dbReference type="SUPFAM" id="SSF56059">
    <property type="entry name" value="Glutathione synthetase ATP-binding domain-like"/>
    <property type="match status" value="1"/>
</dbReference>
<evidence type="ECO:0000256" key="17">
    <source>
        <dbReference type="ARBA" id="ARBA00047614"/>
    </source>
</evidence>
<comment type="function">
    <text evidence="2 22">Cell wall formation.</text>
</comment>
<evidence type="ECO:0000256" key="15">
    <source>
        <dbReference type="ARBA" id="ARBA00023211"/>
    </source>
</evidence>
<evidence type="ECO:0000256" key="2">
    <source>
        <dbReference type="ARBA" id="ARBA00003921"/>
    </source>
</evidence>
<evidence type="ECO:0000313" key="29">
    <source>
        <dbReference type="EMBL" id="SUM58025.1"/>
    </source>
</evidence>
<evidence type="ECO:0000256" key="11">
    <source>
        <dbReference type="ARBA" id="ARBA00022840"/>
    </source>
</evidence>
<evidence type="ECO:0000256" key="25">
    <source>
        <dbReference type="PIRSR" id="PIRSR039102-3"/>
    </source>
</evidence>
<dbReference type="OrthoDB" id="9813261at2"/>
<protein>
    <recommendedName>
        <fullName evidence="19 22">D-alanine--D-alanine ligase</fullName>
        <ecNumber evidence="6 22">6.3.2.4</ecNumber>
    </recommendedName>
    <alternativeName>
        <fullName evidence="21 22">D-Ala-D-Ala ligase</fullName>
    </alternativeName>
    <alternativeName>
        <fullName evidence="20 22">D-alanylalanine synthetase</fullName>
    </alternativeName>
</protein>
<feature type="binding site" evidence="24">
    <location>
        <begin position="175"/>
        <end position="177"/>
    </location>
    <ligand>
        <name>ATP</name>
        <dbReference type="ChEBI" id="CHEBI:30616"/>
    </ligand>
</feature>
<feature type="binding site" evidence="25">
    <location>
        <position position="293"/>
    </location>
    <ligand>
        <name>Mg(2+)</name>
        <dbReference type="ChEBI" id="CHEBI:18420"/>
        <label>1</label>
    </ligand>
</feature>
<evidence type="ECO:0000259" key="27">
    <source>
        <dbReference type="PROSITE" id="PS50975"/>
    </source>
</evidence>
<dbReference type="EC" id="6.3.2.4" evidence="6 22"/>
<evidence type="ECO:0000256" key="22">
    <source>
        <dbReference type="HAMAP-Rule" id="MF_00047"/>
    </source>
</evidence>
<keyword evidence="10 24" id="KW-0547">Nucleotide-binding</keyword>
<evidence type="ECO:0000256" key="16">
    <source>
        <dbReference type="ARBA" id="ARBA00023316"/>
    </source>
</evidence>
<comment type="cofactor">
    <cofactor evidence="1">
        <name>Mn(2+)</name>
        <dbReference type="ChEBI" id="CHEBI:29035"/>
    </cofactor>
</comment>
<feature type="binding site" evidence="24">
    <location>
        <begin position="213"/>
        <end position="220"/>
    </location>
    <ligand>
        <name>ATP</name>
        <dbReference type="ChEBI" id="CHEBI:30616"/>
    </ligand>
</feature>
<dbReference type="GO" id="GO:0008716">
    <property type="term" value="F:D-alanine-D-alanine ligase activity"/>
    <property type="evidence" value="ECO:0007669"/>
    <property type="project" value="UniProtKB-UniRule"/>
</dbReference>
<dbReference type="InterPro" id="IPR016185">
    <property type="entry name" value="PreATP-grasp_dom_sf"/>
</dbReference>
<evidence type="ECO:0000256" key="1">
    <source>
        <dbReference type="ARBA" id="ARBA00001936"/>
    </source>
</evidence>
<evidence type="ECO:0000256" key="18">
    <source>
        <dbReference type="ARBA" id="ARBA00060592"/>
    </source>
</evidence>
<dbReference type="InterPro" id="IPR011095">
    <property type="entry name" value="Dala_Dala_lig_C"/>
</dbReference>
<feature type="active site" evidence="23">
    <location>
        <position position="16"/>
    </location>
</feature>
<comment type="pathway">
    <text evidence="4 22">Cell wall biogenesis; peptidoglycan biosynthesis.</text>
</comment>
<keyword evidence="14 22" id="KW-0573">Peptidoglycan synthesis</keyword>
<evidence type="ECO:0000256" key="10">
    <source>
        <dbReference type="ARBA" id="ARBA00022741"/>
    </source>
</evidence>
<evidence type="ECO:0000256" key="23">
    <source>
        <dbReference type="PIRSR" id="PIRSR039102-1"/>
    </source>
</evidence>
<organism evidence="29 31">
    <name type="scientific">Staphylococcus microti</name>
    <dbReference type="NCBI Taxonomy" id="569857"/>
    <lineage>
        <taxon>Bacteria</taxon>
        <taxon>Bacillati</taxon>
        <taxon>Bacillota</taxon>
        <taxon>Bacilli</taxon>
        <taxon>Bacillales</taxon>
        <taxon>Staphylococcaceae</taxon>
        <taxon>Staphylococcus</taxon>
    </lineage>
</organism>
<evidence type="ECO:0000256" key="7">
    <source>
        <dbReference type="ARBA" id="ARBA00022490"/>
    </source>
</evidence>
<dbReference type="Pfam" id="PF07478">
    <property type="entry name" value="Dala_Dala_lig_C"/>
    <property type="match status" value="1"/>
</dbReference>
<feature type="binding site" evidence="25">
    <location>
        <position position="308"/>
    </location>
    <ligand>
        <name>Mg(2+)</name>
        <dbReference type="ChEBI" id="CHEBI:18420"/>
        <label>2</label>
    </ligand>
</feature>
<dbReference type="PROSITE" id="PS50975">
    <property type="entry name" value="ATP_GRASP"/>
    <property type="match status" value="1"/>
</dbReference>
<comment type="pathway">
    <text evidence="18">Glycan biosynthesis.</text>
</comment>
<dbReference type="EMBL" id="JXWY01000016">
    <property type="protein sequence ID" value="KIX91376.1"/>
    <property type="molecule type" value="Genomic_DNA"/>
</dbReference>
<evidence type="ECO:0000256" key="20">
    <source>
        <dbReference type="ARBA" id="ARBA00076288"/>
    </source>
</evidence>
<dbReference type="PROSITE" id="PS00843">
    <property type="entry name" value="DALA_DALA_LIGASE_1"/>
    <property type="match status" value="1"/>
</dbReference>
<keyword evidence="11 26" id="KW-0067">ATP-binding</keyword>
<keyword evidence="9 25" id="KW-0479">Metal-binding</keyword>
<evidence type="ECO:0000256" key="9">
    <source>
        <dbReference type="ARBA" id="ARBA00022723"/>
    </source>
</evidence>
<dbReference type="GO" id="GO:0009252">
    <property type="term" value="P:peptidoglycan biosynthetic process"/>
    <property type="evidence" value="ECO:0007669"/>
    <property type="project" value="UniProtKB-UniRule"/>
</dbReference>
<keyword evidence="13 22" id="KW-0133">Cell shape</keyword>
<dbReference type="FunFam" id="3.30.1490.20:FF:000007">
    <property type="entry name" value="D-alanine--D-alanine ligase"/>
    <property type="match status" value="1"/>
</dbReference>
<dbReference type="GO" id="GO:0071555">
    <property type="term" value="P:cell wall organization"/>
    <property type="evidence" value="ECO:0007669"/>
    <property type="project" value="UniProtKB-KW"/>
</dbReference>
<dbReference type="GO" id="GO:0005829">
    <property type="term" value="C:cytosol"/>
    <property type="evidence" value="ECO:0007669"/>
    <property type="project" value="TreeGrafter"/>
</dbReference>
<dbReference type="NCBIfam" id="TIGR01205">
    <property type="entry name" value="D_ala_D_alaTIGR"/>
    <property type="match status" value="1"/>
</dbReference>
<evidence type="ECO:0000256" key="5">
    <source>
        <dbReference type="ARBA" id="ARBA00010871"/>
    </source>
</evidence>
<dbReference type="Gene3D" id="3.30.470.20">
    <property type="entry name" value="ATP-grasp fold, B domain"/>
    <property type="match status" value="1"/>
</dbReference>
<dbReference type="PANTHER" id="PTHR23132">
    <property type="entry name" value="D-ALANINE--D-ALANINE LIGASE"/>
    <property type="match status" value="1"/>
</dbReference>
<dbReference type="Gene3D" id="3.30.1490.20">
    <property type="entry name" value="ATP-grasp fold, A domain"/>
    <property type="match status" value="1"/>
</dbReference>
<dbReference type="RefSeq" id="WP_044359193.1">
    <property type="nucleotide sequence ID" value="NZ_JXWY01000016.1"/>
</dbReference>
<dbReference type="InterPro" id="IPR005905">
    <property type="entry name" value="D_ala_D_ala"/>
</dbReference>
<feature type="binding site" evidence="24">
    <location>
        <begin position="183"/>
        <end position="184"/>
    </location>
    <ligand>
        <name>ATP</name>
        <dbReference type="ChEBI" id="CHEBI:30616"/>
    </ligand>
</feature>
<feature type="binding site" evidence="24">
    <location>
        <begin position="305"/>
        <end position="306"/>
    </location>
    <ligand>
        <name>ATP</name>
        <dbReference type="ChEBI" id="CHEBI:30616"/>
    </ligand>
</feature>
<gene>
    <name evidence="22 29" type="primary">ddl</name>
    <name evidence="29" type="ORF">NCTC13832_01760</name>
    <name evidence="28" type="ORF">TP70_02885</name>
</gene>
<dbReference type="Pfam" id="PF01820">
    <property type="entry name" value="Dala_Dala_lig_N"/>
    <property type="match status" value="1"/>
</dbReference>
<dbReference type="HAMAP" id="MF_00047">
    <property type="entry name" value="Dala_Dala_lig"/>
    <property type="match status" value="1"/>
</dbReference>
<evidence type="ECO:0000256" key="26">
    <source>
        <dbReference type="PROSITE-ProRule" id="PRU00409"/>
    </source>
</evidence>
<dbReference type="STRING" id="569857.TP70_02885"/>
<keyword evidence="15 25" id="KW-0464">Manganese</keyword>
<feature type="binding site" evidence="25">
    <location>
        <position position="306"/>
    </location>
    <ligand>
        <name>Mg(2+)</name>
        <dbReference type="ChEBI" id="CHEBI:18420"/>
        <label>1</label>
    </ligand>
</feature>
<name>A0A0D6XT37_9STAP</name>